<protein>
    <recommendedName>
        <fullName evidence="2">Glutaredoxin domain-containing protein</fullName>
    </recommendedName>
</protein>
<dbReference type="Pfam" id="PF00462">
    <property type="entry name" value="Glutaredoxin"/>
    <property type="match status" value="1"/>
</dbReference>
<sequence length="301" mass="33808">MKGIKGRFLKRFRSIPSAYTSKQHELVLRTEYHQKFSDDGNLQSLPSSLEQEDRTNSSLDLGEEELDSNICLRVKNGHIISNHLVPTKKIDVFVECECEFNDSMPEMESSSSSSSSPGSPHNKVSKEIPKEVAKDLSEFEEKCPPGGSDKVILYTTSLRGIRKTFDDCHNIKFLLDSFHVVYFERDVSMHLAFRNELWEILGDGIVPPRLFIKGRHIGGADEVVALNERGILKNLLRGIPLLTFGSNLKCDWCGGVRFMLCSECNGSRKIFRGDQQNGGKLFGRCPKCNENGLVKCPTCSN</sequence>
<dbReference type="InterPro" id="IPR036249">
    <property type="entry name" value="Thioredoxin-like_sf"/>
</dbReference>
<accession>A0A7C9DMT2</accession>
<dbReference type="Pfam" id="PF23733">
    <property type="entry name" value="GRXCR1-2_C"/>
    <property type="match status" value="1"/>
</dbReference>
<evidence type="ECO:0000313" key="3">
    <source>
        <dbReference type="EMBL" id="MBA4646702.1"/>
    </source>
</evidence>
<name>A0A7C9DMT2_OPUST</name>
<dbReference type="SUPFAM" id="SSF52833">
    <property type="entry name" value="Thioredoxin-like"/>
    <property type="match status" value="1"/>
</dbReference>
<feature type="compositionally biased region" description="Low complexity" evidence="1">
    <location>
        <begin position="105"/>
        <end position="120"/>
    </location>
</feature>
<dbReference type="CDD" id="cd03031">
    <property type="entry name" value="GRX_GRX_like"/>
    <property type="match status" value="1"/>
</dbReference>
<dbReference type="AlphaFoldDB" id="A0A7C9DMT2"/>
<feature type="region of interest" description="Disordered" evidence="1">
    <location>
        <begin position="38"/>
        <end position="60"/>
    </location>
</feature>
<dbReference type="EMBL" id="GISG01147653">
    <property type="protein sequence ID" value="MBA4646702.1"/>
    <property type="molecule type" value="Transcribed_RNA"/>
</dbReference>
<reference evidence="3" key="2">
    <citation type="submission" date="2020-07" db="EMBL/GenBank/DDBJ databases">
        <authorList>
            <person name="Vera ALvarez R."/>
            <person name="Arias-Moreno D.M."/>
            <person name="Jimenez-Jacinto V."/>
            <person name="Jimenez-Bremont J.F."/>
            <person name="Swaminathan K."/>
            <person name="Moose S.P."/>
            <person name="Guerrero-Gonzalez M.L."/>
            <person name="Marino-Ramirez L."/>
            <person name="Landsman D."/>
            <person name="Rodriguez-Kessler M."/>
            <person name="Delgado-Sanchez P."/>
        </authorList>
    </citation>
    <scope>NUCLEOTIDE SEQUENCE</scope>
    <source>
        <tissue evidence="3">Cladode</tissue>
    </source>
</reference>
<dbReference type="PROSITE" id="PS51354">
    <property type="entry name" value="GLUTAREDOXIN_2"/>
    <property type="match status" value="1"/>
</dbReference>
<reference evidence="3" key="1">
    <citation type="journal article" date="2013" name="J. Plant Res.">
        <title>Effect of fungi and light on seed germination of three Opuntia species from semiarid lands of central Mexico.</title>
        <authorList>
            <person name="Delgado-Sanchez P."/>
            <person name="Jimenez-Bremont J.F."/>
            <person name="Guerrero-Gonzalez Mde L."/>
            <person name="Flores J."/>
        </authorList>
    </citation>
    <scope>NUCLEOTIDE SEQUENCE</scope>
    <source>
        <tissue evidence="3">Cladode</tissue>
    </source>
</reference>
<dbReference type="PANTHER" id="PTHR45669:SF14">
    <property type="entry name" value="EMB|CAB81925.1-RELATED"/>
    <property type="match status" value="1"/>
</dbReference>
<feature type="domain" description="Glutaredoxin" evidence="2">
    <location>
        <begin position="151"/>
        <end position="217"/>
    </location>
</feature>
<evidence type="ECO:0000256" key="1">
    <source>
        <dbReference type="SAM" id="MobiDB-lite"/>
    </source>
</evidence>
<dbReference type="InterPro" id="IPR002109">
    <property type="entry name" value="Glutaredoxin"/>
</dbReference>
<organism evidence="3">
    <name type="scientific">Opuntia streptacantha</name>
    <name type="common">Prickly pear cactus</name>
    <name type="synonym">Opuntia cardona</name>
    <dbReference type="NCBI Taxonomy" id="393608"/>
    <lineage>
        <taxon>Eukaryota</taxon>
        <taxon>Viridiplantae</taxon>
        <taxon>Streptophyta</taxon>
        <taxon>Embryophyta</taxon>
        <taxon>Tracheophyta</taxon>
        <taxon>Spermatophyta</taxon>
        <taxon>Magnoliopsida</taxon>
        <taxon>eudicotyledons</taxon>
        <taxon>Gunneridae</taxon>
        <taxon>Pentapetalae</taxon>
        <taxon>Caryophyllales</taxon>
        <taxon>Cactineae</taxon>
        <taxon>Cactaceae</taxon>
        <taxon>Opuntioideae</taxon>
        <taxon>Opuntia</taxon>
    </lineage>
</organism>
<dbReference type="PANTHER" id="PTHR45669">
    <property type="entry name" value="GLUTAREDOXIN DOMAIN-CONTAINING CYSTEINE-RICH PROTEIN CG12206-RELATED"/>
    <property type="match status" value="1"/>
</dbReference>
<dbReference type="Gene3D" id="3.40.30.10">
    <property type="entry name" value="Glutaredoxin"/>
    <property type="match status" value="1"/>
</dbReference>
<evidence type="ECO:0000259" key="2">
    <source>
        <dbReference type="Pfam" id="PF00462"/>
    </source>
</evidence>
<feature type="region of interest" description="Disordered" evidence="1">
    <location>
        <begin position="105"/>
        <end position="125"/>
    </location>
</feature>
<proteinExistence type="predicted"/>
<feature type="compositionally biased region" description="Polar residues" evidence="1">
    <location>
        <begin position="40"/>
        <end position="49"/>
    </location>
</feature>